<dbReference type="EMBL" id="CP000480">
    <property type="protein sequence ID" value="ABK71279.1"/>
    <property type="molecule type" value="Genomic_DNA"/>
</dbReference>
<dbReference type="AlphaFoldDB" id="A0QXN7"/>
<organism evidence="2 3">
    <name type="scientific">Mycolicibacterium smegmatis (strain ATCC 700084 / mc(2)155)</name>
    <name type="common">Mycobacterium smegmatis</name>
    <dbReference type="NCBI Taxonomy" id="246196"/>
    <lineage>
        <taxon>Bacteria</taxon>
        <taxon>Bacillati</taxon>
        <taxon>Actinomycetota</taxon>
        <taxon>Actinomycetes</taxon>
        <taxon>Mycobacteriales</taxon>
        <taxon>Mycobacteriaceae</taxon>
        <taxon>Mycolicibacterium</taxon>
    </lineage>
</organism>
<dbReference type="PATRIC" id="fig|246196.19.peg.3322"/>
<accession>A0QXN7</accession>
<protein>
    <submittedName>
        <fullName evidence="2">Uncharacterized protein</fullName>
    </submittedName>
</protein>
<proteinExistence type="predicted"/>
<evidence type="ECO:0000313" key="2">
    <source>
        <dbReference type="EMBL" id="ABK71279.1"/>
    </source>
</evidence>
<name>A0QXN7_MYCS2</name>
<keyword evidence="3" id="KW-1185">Reference proteome</keyword>
<dbReference type="KEGG" id="msm:MSMEG_3368"/>
<reference evidence="2 3" key="1">
    <citation type="submission" date="2006-10" db="EMBL/GenBank/DDBJ databases">
        <authorList>
            <person name="Fleischmann R.D."/>
            <person name="Dodson R.J."/>
            <person name="Haft D.H."/>
            <person name="Merkel J.S."/>
            <person name="Nelson W.C."/>
            <person name="Fraser C.M."/>
        </authorList>
    </citation>
    <scope>NUCLEOTIDE SEQUENCE [LARGE SCALE GENOMIC DNA]</scope>
    <source>
        <strain evidence="3">ATCC 700084 / mc(2)155</strain>
    </source>
</reference>
<dbReference type="STRING" id="246196.MSMEG_3368"/>
<sequence length="45" mass="5098">MKKHRVPLRTDPNERNVGRRRRPCCGLRCDPRNPAVPKIGTSTSA</sequence>
<dbReference type="Proteomes" id="UP000000757">
    <property type="component" value="Chromosome"/>
</dbReference>
<feature type="region of interest" description="Disordered" evidence="1">
    <location>
        <begin position="1"/>
        <end position="22"/>
    </location>
</feature>
<gene>
    <name evidence="2" type="ordered locus">MSMEG_3368</name>
</gene>
<evidence type="ECO:0000256" key="1">
    <source>
        <dbReference type="SAM" id="MobiDB-lite"/>
    </source>
</evidence>
<evidence type="ECO:0000313" key="3">
    <source>
        <dbReference type="Proteomes" id="UP000000757"/>
    </source>
</evidence>
<dbReference type="KEGG" id="msb:LJ00_16755"/>